<protein>
    <recommendedName>
        <fullName evidence="2">Atg6 BARA domain-containing protein</fullName>
    </recommendedName>
</protein>
<dbReference type="InterPro" id="IPR040455">
    <property type="entry name" value="Atg6_BARA"/>
</dbReference>
<dbReference type="GO" id="GO:0034272">
    <property type="term" value="C:phosphatidylinositol 3-kinase complex, class III, type II"/>
    <property type="evidence" value="ECO:0000318"/>
    <property type="project" value="GO_Central"/>
</dbReference>
<dbReference type="InParanoid" id="A2EVY0"/>
<dbReference type="VEuPathDB" id="TrichDB:TVAGG3_0548600"/>
<dbReference type="PANTHER" id="PTHR12768:SF4">
    <property type="entry name" value="BECLIN-1"/>
    <property type="match status" value="1"/>
</dbReference>
<dbReference type="OrthoDB" id="20368at2759"/>
<comment type="similarity">
    <text evidence="1">Belongs to the beclin family.</text>
</comment>
<evidence type="ECO:0000259" key="2">
    <source>
        <dbReference type="Pfam" id="PF04111"/>
    </source>
</evidence>
<dbReference type="FunFam" id="1.10.418.40:FF:000010">
    <property type="entry name" value="Uncharacterized protein"/>
    <property type="match status" value="1"/>
</dbReference>
<dbReference type="GO" id="GO:0000045">
    <property type="term" value="P:autophagosome assembly"/>
    <property type="evidence" value="ECO:0000318"/>
    <property type="project" value="GO_Central"/>
</dbReference>
<dbReference type="AlphaFoldDB" id="A2EVY0"/>
<evidence type="ECO:0000313" key="4">
    <source>
        <dbReference type="Proteomes" id="UP000001542"/>
    </source>
</evidence>
<organism evidence="3 4">
    <name type="scientific">Trichomonas vaginalis (strain ATCC PRA-98 / G3)</name>
    <dbReference type="NCBI Taxonomy" id="412133"/>
    <lineage>
        <taxon>Eukaryota</taxon>
        <taxon>Metamonada</taxon>
        <taxon>Parabasalia</taxon>
        <taxon>Trichomonadida</taxon>
        <taxon>Trichomonadidae</taxon>
        <taxon>Trichomonas</taxon>
    </lineage>
</organism>
<gene>
    <name evidence="3" type="ORF">TVAG_049850</name>
</gene>
<dbReference type="PANTHER" id="PTHR12768">
    <property type="entry name" value="BECLIN 1"/>
    <property type="match status" value="1"/>
</dbReference>
<dbReference type="RefSeq" id="XP_001315424.1">
    <property type="nucleotide sequence ID" value="XM_001315389.1"/>
</dbReference>
<reference evidence="3" key="1">
    <citation type="submission" date="2006-10" db="EMBL/GenBank/DDBJ databases">
        <authorList>
            <person name="Amadeo P."/>
            <person name="Zhao Q."/>
            <person name="Wortman J."/>
            <person name="Fraser-Liggett C."/>
            <person name="Carlton J."/>
        </authorList>
    </citation>
    <scope>NUCLEOTIDE SEQUENCE</scope>
    <source>
        <strain evidence="3">G3</strain>
    </source>
</reference>
<dbReference type="GO" id="GO:0043548">
    <property type="term" value="F:phosphatidylinositol 3-kinase binding"/>
    <property type="evidence" value="ECO:0000318"/>
    <property type="project" value="GO_Central"/>
</dbReference>
<reference evidence="3" key="2">
    <citation type="journal article" date="2007" name="Science">
        <title>Draft genome sequence of the sexually transmitted pathogen Trichomonas vaginalis.</title>
        <authorList>
            <person name="Carlton J.M."/>
            <person name="Hirt R.P."/>
            <person name="Silva J.C."/>
            <person name="Delcher A.L."/>
            <person name="Schatz M."/>
            <person name="Zhao Q."/>
            <person name="Wortman J.R."/>
            <person name="Bidwell S.L."/>
            <person name="Alsmark U.C.M."/>
            <person name="Besteiro S."/>
            <person name="Sicheritz-Ponten T."/>
            <person name="Noel C.J."/>
            <person name="Dacks J.B."/>
            <person name="Foster P.G."/>
            <person name="Simillion C."/>
            <person name="Van de Peer Y."/>
            <person name="Miranda-Saavedra D."/>
            <person name="Barton G.J."/>
            <person name="Westrop G.D."/>
            <person name="Mueller S."/>
            <person name="Dessi D."/>
            <person name="Fiori P.L."/>
            <person name="Ren Q."/>
            <person name="Paulsen I."/>
            <person name="Zhang H."/>
            <person name="Bastida-Corcuera F.D."/>
            <person name="Simoes-Barbosa A."/>
            <person name="Brown M.T."/>
            <person name="Hayes R.D."/>
            <person name="Mukherjee M."/>
            <person name="Okumura C.Y."/>
            <person name="Schneider R."/>
            <person name="Smith A.J."/>
            <person name="Vanacova S."/>
            <person name="Villalvazo M."/>
            <person name="Haas B.J."/>
            <person name="Pertea M."/>
            <person name="Feldblyum T.V."/>
            <person name="Utterback T.R."/>
            <person name="Shu C.L."/>
            <person name="Osoegawa K."/>
            <person name="de Jong P.J."/>
            <person name="Hrdy I."/>
            <person name="Horvathova L."/>
            <person name="Zubacova Z."/>
            <person name="Dolezal P."/>
            <person name="Malik S.B."/>
            <person name="Logsdon J.M. Jr."/>
            <person name="Henze K."/>
            <person name="Gupta A."/>
            <person name="Wang C.C."/>
            <person name="Dunne R.L."/>
            <person name="Upcroft J.A."/>
            <person name="Upcroft P."/>
            <person name="White O."/>
            <person name="Salzberg S.L."/>
            <person name="Tang P."/>
            <person name="Chiu C.-H."/>
            <person name="Lee Y.-S."/>
            <person name="Embley T.M."/>
            <person name="Coombs G.H."/>
            <person name="Mottram J.C."/>
            <person name="Tachezy J."/>
            <person name="Fraser-Liggett C.M."/>
            <person name="Johnson P.J."/>
        </authorList>
    </citation>
    <scope>NUCLEOTIDE SEQUENCE [LARGE SCALE GENOMIC DNA]</scope>
    <source>
        <strain evidence="3">G3</strain>
    </source>
</reference>
<dbReference type="GO" id="GO:0034271">
    <property type="term" value="C:phosphatidylinositol 3-kinase complex, class III, type I"/>
    <property type="evidence" value="ECO:0000318"/>
    <property type="project" value="GO_Central"/>
</dbReference>
<dbReference type="GO" id="GO:0000407">
    <property type="term" value="C:phagophore assembly site"/>
    <property type="evidence" value="ECO:0000318"/>
    <property type="project" value="GO_Central"/>
</dbReference>
<evidence type="ECO:0000256" key="1">
    <source>
        <dbReference type="ARBA" id="ARBA00005965"/>
    </source>
</evidence>
<dbReference type="Gene3D" id="1.10.418.40">
    <property type="entry name" value="Autophagy protein 6/Beclin 1"/>
    <property type="match status" value="1"/>
</dbReference>
<dbReference type="Pfam" id="PF04111">
    <property type="entry name" value="APG6"/>
    <property type="match status" value="1"/>
</dbReference>
<name>A2EVY0_TRIV3</name>
<keyword evidence="4" id="KW-1185">Reference proteome</keyword>
<dbReference type="VEuPathDB" id="TrichDB:TVAG_049850"/>
<proteinExistence type="inferred from homology"/>
<feature type="domain" description="Atg6 BARA" evidence="2">
    <location>
        <begin position="189"/>
        <end position="344"/>
    </location>
</feature>
<dbReference type="InterPro" id="IPR038274">
    <property type="entry name" value="Atg6/Beclin_C_sf"/>
</dbReference>
<evidence type="ECO:0000313" key="3">
    <source>
        <dbReference type="EMBL" id="EAY03201.1"/>
    </source>
</evidence>
<accession>A2EVY0</accession>
<dbReference type="EMBL" id="DS113512">
    <property type="protein sequence ID" value="EAY03201.1"/>
    <property type="molecule type" value="Genomic_DNA"/>
</dbReference>
<dbReference type="InterPro" id="IPR007243">
    <property type="entry name" value="Atg6/Beclin"/>
</dbReference>
<dbReference type="KEGG" id="tva:4761043"/>
<dbReference type="Proteomes" id="UP000001542">
    <property type="component" value="Unassembled WGS sequence"/>
</dbReference>
<dbReference type="GO" id="GO:0045324">
    <property type="term" value="P:late endosome to vacuole transport"/>
    <property type="evidence" value="ECO:0000318"/>
    <property type="project" value="GO_Central"/>
</dbReference>
<dbReference type="SMR" id="A2EVY0"/>
<dbReference type="STRING" id="5722.A2EVY0"/>
<sequence>MEESPQKHLPNALFVCSRCRKLCIATELNWNAAFRNHRRQTFSTKTPRRIQLHCGKDFKWEYYDQFLEDKEIFQKREQADFPICNKCANLKLEQINCQRDYLKYESDPLSKNMPNVSLDIIKQLKHKTEKLKKEIQVYREVFESSSAGSDVRIETLSPSIPRDESFRSKAPDTLMLRQNPNENLKVNTFVACTTFVISSNGHYGTINELRLGTQTPTPVPLEEINSGLMLLCQILNYYLSITKAYIFEIHLGPEMTFKIHDHEYTLTAFDLKHKKSVKRFNEAMDIIMSVFSHVFVFFDSGQPRPPFLIKPKDKTIGGESYEYELKHPEKWTLAMKYLLANLKSAQVQGLRCSLIQYQKSQNQK</sequence>
<dbReference type="GO" id="GO:0006995">
    <property type="term" value="P:cellular response to nitrogen starvation"/>
    <property type="evidence" value="ECO:0000318"/>
    <property type="project" value="GO_Central"/>
</dbReference>
<dbReference type="GO" id="GO:0030674">
    <property type="term" value="F:protein-macromolecule adaptor activity"/>
    <property type="evidence" value="ECO:0000318"/>
    <property type="project" value="GO_Central"/>
</dbReference>
<dbReference type="GO" id="GO:0000423">
    <property type="term" value="P:mitophagy"/>
    <property type="evidence" value="ECO:0000318"/>
    <property type="project" value="GO_Central"/>
</dbReference>